<reference evidence="2 3" key="1">
    <citation type="submission" date="2015-11" db="EMBL/GenBank/DDBJ databases">
        <title>Genomic analysis of 38 Legionella species identifies large and diverse effector repertoires.</title>
        <authorList>
            <person name="Burstein D."/>
            <person name="Amaro F."/>
            <person name="Zusman T."/>
            <person name="Lifshitz Z."/>
            <person name="Cohen O."/>
            <person name="Gilbert J.A."/>
            <person name="Pupko T."/>
            <person name="Shuman H.A."/>
            <person name="Segal G."/>
        </authorList>
    </citation>
    <scope>NUCLEOTIDE SEQUENCE [LARGE SCALE GENOMIC DNA]</scope>
    <source>
        <strain evidence="2 3">IMVS3376</strain>
    </source>
</reference>
<accession>A0A0W0ZM23</accession>
<gene>
    <name evidence="2" type="ORF">Lste_0704</name>
</gene>
<dbReference type="Proteomes" id="UP000054926">
    <property type="component" value="Unassembled WGS sequence"/>
</dbReference>
<comment type="caution">
    <text evidence="2">The sequence shown here is derived from an EMBL/GenBank/DDBJ whole genome shotgun (WGS) entry which is preliminary data.</text>
</comment>
<keyword evidence="3" id="KW-1185">Reference proteome</keyword>
<dbReference type="AlphaFoldDB" id="A0A0W0ZM23"/>
<feature type="region of interest" description="Disordered" evidence="1">
    <location>
        <begin position="1"/>
        <end position="40"/>
    </location>
</feature>
<protein>
    <submittedName>
        <fullName evidence="2">Uncharacterized protein</fullName>
    </submittedName>
</protein>
<evidence type="ECO:0000313" key="2">
    <source>
        <dbReference type="EMBL" id="KTD70100.1"/>
    </source>
</evidence>
<dbReference type="OrthoDB" id="5653457at2"/>
<dbReference type="EMBL" id="LNYY01000016">
    <property type="protein sequence ID" value="KTD70100.1"/>
    <property type="molecule type" value="Genomic_DNA"/>
</dbReference>
<dbReference type="PATRIC" id="fig|947033.5.peg.749"/>
<dbReference type="RefSeq" id="WP_058509710.1">
    <property type="nucleotide sequence ID" value="NZ_DAIOMV010000004.1"/>
</dbReference>
<organism evidence="2 3">
    <name type="scientific">Legionella steelei</name>
    <dbReference type="NCBI Taxonomy" id="947033"/>
    <lineage>
        <taxon>Bacteria</taxon>
        <taxon>Pseudomonadati</taxon>
        <taxon>Pseudomonadota</taxon>
        <taxon>Gammaproteobacteria</taxon>
        <taxon>Legionellales</taxon>
        <taxon>Legionellaceae</taxon>
        <taxon>Legionella</taxon>
    </lineage>
</organism>
<proteinExistence type="predicted"/>
<dbReference type="STRING" id="947033.Lste_0704"/>
<evidence type="ECO:0000256" key="1">
    <source>
        <dbReference type="SAM" id="MobiDB-lite"/>
    </source>
</evidence>
<sequence>MKSPLELLKNAPPTREENKSNAPDEAPVSSKPLFSTPPPSTDFFSHPDMGDLARVGKTKALGYLPLHLIRSSGFNELLPVIRALKANGLKVFIIPNAADEDIYAYNPSKKKYVHLGDNKEYKVVPKGSFVSIRSGALVAYDEEAVNTFLKDNVDLINEENRGESNSENQWPLVAADFVNMLFRKQAESKKMDDFVHQVYVEMPAQPKMSPAEDSPPSP</sequence>
<name>A0A0W0ZM23_9GAMM</name>
<evidence type="ECO:0000313" key="3">
    <source>
        <dbReference type="Proteomes" id="UP000054926"/>
    </source>
</evidence>